<dbReference type="STRING" id="3635.A0A1U8P8G5"/>
<evidence type="ECO:0008006" key="5">
    <source>
        <dbReference type="Google" id="ProtNLM"/>
    </source>
</evidence>
<dbReference type="Pfam" id="PF22936">
    <property type="entry name" value="Pol_BBD"/>
    <property type="match status" value="1"/>
</dbReference>
<gene>
    <name evidence="4" type="primary">LOC107956300</name>
</gene>
<protein>
    <recommendedName>
        <fullName evidence="5">Reverse transcriptase Ty1/copia-type domain-containing protein</fullName>
    </recommendedName>
</protein>
<dbReference type="Pfam" id="PF07727">
    <property type="entry name" value="RVT_2"/>
    <property type="match status" value="1"/>
</dbReference>
<dbReference type="PaxDb" id="3635-A0A1U8P8G5"/>
<sequence>MTNDPVKFTNYNSYIGQGKVIVRNGNYTSISHIGESSISSGSHNFSINNLLYVPDIHKSLFSISEFTKDNQVFFKFHLSCCHVKDLMTHRVLLQGIESNGLYQLLPTSSNEGYKYVDKTGRVYISRHVQFDEGVFLYVRLSSVPSVTNSNGSKSLSTLPIIIILPHIAPHHSLDNTTIGFAVSPSIAAHIESSQPPSSINSNVFGDNDLFPNPSIPDDQNTSSSNFAPYLSPSNTHHMFTRSKADVNDCLRLKNLDESVAHNKVRLIPQAFSQIVGMDYHETFSPVVKANKVRTLFALVVSSKWKIRQVDVNNAFLNGNLTEEVFMQQPPSFEVVDENDLEPLSYFLRIEVAKHGDSMHISQQKYARELLDKADMGNAKSISTPMEDCWRSPVSLHDRARHYVMHLPSDVHWTVVKRILRLQVNYVSRHDQVADILTKPLTTRSFSKFRDRLNVVALKELQHRNAGGILGKMNNK</sequence>
<feature type="domain" description="Reverse transcriptase Ty1/copia-type" evidence="1">
    <location>
        <begin position="253"/>
        <end position="337"/>
    </location>
</feature>
<evidence type="ECO:0000313" key="4">
    <source>
        <dbReference type="RefSeq" id="XP_016747496.1"/>
    </source>
</evidence>
<keyword evidence="3" id="KW-1185">Reference proteome</keyword>
<accession>A0A1U8P8G5</accession>
<feature type="domain" description="Retrovirus-related Pol polyprotein from transposon TNT 1-94-like beta-barrel" evidence="2">
    <location>
        <begin position="1"/>
        <end position="69"/>
    </location>
</feature>
<dbReference type="InterPro" id="IPR054722">
    <property type="entry name" value="PolX-like_BBD"/>
</dbReference>
<proteinExistence type="predicted"/>
<dbReference type="InterPro" id="IPR013103">
    <property type="entry name" value="RVT_2"/>
</dbReference>
<evidence type="ECO:0000313" key="3">
    <source>
        <dbReference type="Proteomes" id="UP000818029"/>
    </source>
</evidence>
<dbReference type="AlphaFoldDB" id="A0A1U8P8G5"/>
<name>A0A1U8P8G5_GOSHI</name>
<reference evidence="3" key="1">
    <citation type="journal article" date="2020" name="Nat. Genet.">
        <title>Genomic diversifications of five Gossypium allopolyploid species and their impact on cotton improvement.</title>
        <authorList>
            <person name="Chen Z.J."/>
            <person name="Sreedasyam A."/>
            <person name="Ando A."/>
            <person name="Song Q."/>
            <person name="De Santiago L.M."/>
            <person name="Hulse-Kemp A.M."/>
            <person name="Ding M."/>
            <person name="Ye W."/>
            <person name="Kirkbride R.C."/>
            <person name="Jenkins J."/>
            <person name="Plott C."/>
            <person name="Lovell J."/>
            <person name="Lin Y.M."/>
            <person name="Vaughn R."/>
            <person name="Liu B."/>
            <person name="Simpson S."/>
            <person name="Scheffler B.E."/>
            <person name="Wen L."/>
            <person name="Saski C.A."/>
            <person name="Grover C.E."/>
            <person name="Hu G."/>
            <person name="Conover J.L."/>
            <person name="Carlson J.W."/>
            <person name="Shu S."/>
            <person name="Boston L.B."/>
            <person name="Williams M."/>
            <person name="Peterson D.G."/>
            <person name="McGee K."/>
            <person name="Jones D.C."/>
            <person name="Wendel J.F."/>
            <person name="Stelly D.M."/>
            <person name="Grimwood J."/>
            <person name="Schmutz J."/>
        </authorList>
    </citation>
    <scope>NUCLEOTIDE SEQUENCE [LARGE SCALE GENOMIC DNA]</scope>
    <source>
        <strain evidence="3">cv. TM-1</strain>
    </source>
</reference>
<reference evidence="4" key="2">
    <citation type="submission" date="2025-08" db="UniProtKB">
        <authorList>
            <consortium name="RefSeq"/>
        </authorList>
    </citation>
    <scope>IDENTIFICATION</scope>
</reference>
<dbReference type="GeneID" id="107956300"/>
<evidence type="ECO:0000259" key="1">
    <source>
        <dbReference type="Pfam" id="PF07727"/>
    </source>
</evidence>
<dbReference type="RefSeq" id="XP_016747496.1">
    <property type="nucleotide sequence ID" value="XM_016892007.1"/>
</dbReference>
<evidence type="ECO:0000259" key="2">
    <source>
        <dbReference type="Pfam" id="PF22936"/>
    </source>
</evidence>
<organism evidence="3 4">
    <name type="scientific">Gossypium hirsutum</name>
    <name type="common">Upland cotton</name>
    <name type="synonym">Gossypium mexicanum</name>
    <dbReference type="NCBI Taxonomy" id="3635"/>
    <lineage>
        <taxon>Eukaryota</taxon>
        <taxon>Viridiplantae</taxon>
        <taxon>Streptophyta</taxon>
        <taxon>Embryophyta</taxon>
        <taxon>Tracheophyta</taxon>
        <taxon>Spermatophyta</taxon>
        <taxon>Magnoliopsida</taxon>
        <taxon>eudicotyledons</taxon>
        <taxon>Gunneridae</taxon>
        <taxon>Pentapetalae</taxon>
        <taxon>rosids</taxon>
        <taxon>malvids</taxon>
        <taxon>Malvales</taxon>
        <taxon>Malvaceae</taxon>
        <taxon>Malvoideae</taxon>
        <taxon>Gossypium</taxon>
    </lineage>
</organism>
<dbReference type="KEGG" id="ghi:107956300"/>
<dbReference type="Proteomes" id="UP000818029">
    <property type="component" value="Chromosome A07"/>
</dbReference>
<dbReference type="OrthoDB" id="2012657at2759"/>